<keyword evidence="2" id="KW-1185">Reference proteome</keyword>
<name>A0A3N4J1L0_9PEZI</name>
<organism evidence="1 2">
    <name type="scientific">Choiromyces venosus 120613-1</name>
    <dbReference type="NCBI Taxonomy" id="1336337"/>
    <lineage>
        <taxon>Eukaryota</taxon>
        <taxon>Fungi</taxon>
        <taxon>Dikarya</taxon>
        <taxon>Ascomycota</taxon>
        <taxon>Pezizomycotina</taxon>
        <taxon>Pezizomycetes</taxon>
        <taxon>Pezizales</taxon>
        <taxon>Tuberaceae</taxon>
        <taxon>Choiromyces</taxon>
    </lineage>
</organism>
<dbReference type="AlphaFoldDB" id="A0A3N4J1L0"/>
<reference evidence="1 2" key="1">
    <citation type="journal article" date="2018" name="Nat. Ecol. Evol.">
        <title>Pezizomycetes genomes reveal the molecular basis of ectomycorrhizal truffle lifestyle.</title>
        <authorList>
            <person name="Murat C."/>
            <person name="Payen T."/>
            <person name="Noel B."/>
            <person name="Kuo A."/>
            <person name="Morin E."/>
            <person name="Chen J."/>
            <person name="Kohler A."/>
            <person name="Krizsan K."/>
            <person name="Balestrini R."/>
            <person name="Da Silva C."/>
            <person name="Montanini B."/>
            <person name="Hainaut M."/>
            <person name="Levati E."/>
            <person name="Barry K.W."/>
            <person name="Belfiori B."/>
            <person name="Cichocki N."/>
            <person name="Clum A."/>
            <person name="Dockter R.B."/>
            <person name="Fauchery L."/>
            <person name="Guy J."/>
            <person name="Iotti M."/>
            <person name="Le Tacon F."/>
            <person name="Lindquist E.A."/>
            <person name="Lipzen A."/>
            <person name="Malagnac F."/>
            <person name="Mello A."/>
            <person name="Molinier V."/>
            <person name="Miyauchi S."/>
            <person name="Poulain J."/>
            <person name="Riccioni C."/>
            <person name="Rubini A."/>
            <person name="Sitrit Y."/>
            <person name="Splivallo R."/>
            <person name="Traeger S."/>
            <person name="Wang M."/>
            <person name="Zifcakova L."/>
            <person name="Wipf D."/>
            <person name="Zambonelli A."/>
            <person name="Paolocci F."/>
            <person name="Nowrousian M."/>
            <person name="Ottonello S."/>
            <person name="Baldrian P."/>
            <person name="Spatafora J.W."/>
            <person name="Henrissat B."/>
            <person name="Nagy L.G."/>
            <person name="Aury J.M."/>
            <person name="Wincker P."/>
            <person name="Grigoriev I.V."/>
            <person name="Bonfante P."/>
            <person name="Martin F.M."/>
        </authorList>
    </citation>
    <scope>NUCLEOTIDE SEQUENCE [LARGE SCALE GENOMIC DNA]</scope>
    <source>
        <strain evidence="1 2">120613-1</strain>
    </source>
</reference>
<evidence type="ECO:0000313" key="1">
    <source>
        <dbReference type="EMBL" id="RPA90461.1"/>
    </source>
</evidence>
<accession>A0A3N4J1L0</accession>
<protein>
    <submittedName>
        <fullName evidence="1">Uncharacterized protein</fullName>
    </submittedName>
</protein>
<dbReference type="EMBL" id="ML120525">
    <property type="protein sequence ID" value="RPA90461.1"/>
    <property type="molecule type" value="Genomic_DNA"/>
</dbReference>
<sequence length="179" mass="20289">MIIIQKDKKERKEKRKYKKHWGSKRLLSVKIVRDQGLTTHHLIGITEAVIATLSTLRDSGHNKVRGQMRGRNLDLKRQIGIKGWKKCLNEQGRFTECKRVTVNFVGEDQDRQMRLVGGTSGSSPTMHIGLALCRSDRICRAPLLPLLAAHQSSARPELSSMSGLTPLWFKRIFTTPAHP</sequence>
<evidence type="ECO:0000313" key="2">
    <source>
        <dbReference type="Proteomes" id="UP000276215"/>
    </source>
</evidence>
<proteinExistence type="predicted"/>
<gene>
    <name evidence="1" type="ORF">L873DRAFT_1877745</name>
</gene>
<dbReference type="Proteomes" id="UP000276215">
    <property type="component" value="Unassembled WGS sequence"/>
</dbReference>